<dbReference type="PANTHER" id="PTHR34960">
    <property type="entry name" value="EMB|CAB68146.1-RELATED"/>
    <property type="match status" value="1"/>
</dbReference>
<dbReference type="InterPro" id="IPR056682">
    <property type="entry name" value="DUF7780"/>
</dbReference>
<protein>
    <recommendedName>
        <fullName evidence="3">DUF7780 domain-containing protein</fullName>
    </recommendedName>
</protein>
<evidence type="ECO:0000313" key="4">
    <source>
        <dbReference type="EMBL" id="KAK4798100.1"/>
    </source>
</evidence>
<keyword evidence="2" id="KW-0812">Transmembrane</keyword>
<evidence type="ECO:0000256" key="2">
    <source>
        <dbReference type="SAM" id="Phobius"/>
    </source>
</evidence>
<feature type="compositionally biased region" description="Low complexity" evidence="1">
    <location>
        <begin position="60"/>
        <end position="82"/>
    </location>
</feature>
<accession>A0AAN7MMH6</accession>
<dbReference type="Pfam" id="PF25002">
    <property type="entry name" value="DUF7780"/>
    <property type="match status" value="1"/>
</dbReference>
<dbReference type="EMBL" id="JAXQNO010000005">
    <property type="protein sequence ID" value="KAK4798100.1"/>
    <property type="molecule type" value="Genomic_DNA"/>
</dbReference>
<feature type="region of interest" description="Disordered" evidence="1">
    <location>
        <begin position="407"/>
        <end position="432"/>
    </location>
</feature>
<sequence>MNLFYDRARAFIGTIAGSAAMGISAKASKQPADSGRGAGFLLVFFPEEQTAPSEKLLPCSPSASSPSASSTSSPSPSSSAAKRPLRRSSSDRLISKARSTISICALLVFVTLLVFTLSNFDAAANSTPLAVPRRLLSQAAGGSEGGAARPAAAFRLSNLWPPSGFSRRRRAAPAKHQFALQGMGTLYRRGTRAMSDLVVAHVSETATDDELRLFLRAMHRSGLTARADLALILCSKSPSFESVIREENESFSRLLHYYGRLKSNGTASKKPPAPLLGFEVSHFIRSTKTKEEVPEPPWGKKRQSNFSEHIEVNLTRFTYGSIVGFEAAELDSEDSLAGFLDHAVPLSLRRWACYQMLLGRVRRNFKHVMLVDVRSPIVLRDPLGRVRGRSAETVHLLGKHDGVVGGGGSGFGRQGRKGTADKTQQGHGTVNAGLVMGGGRGVRRLAAAMLTEIVRAAMQHKKRGSVTEQAVLSQLAGNEHLLRNVELIRAAEGPNPDFAVIQQRSNSPGGVIMKQICSQEADSRVYKDCIV</sequence>
<organism evidence="4 5">
    <name type="scientific">Trapa natans</name>
    <name type="common">Water chestnut</name>
    <dbReference type="NCBI Taxonomy" id="22666"/>
    <lineage>
        <taxon>Eukaryota</taxon>
        <taxon>Viridiplantae</taxon>
        <taxon>Streptophyta</taxon>
        <taxon>Embryophyta</taxon>
        <taxon>Tracheophyta</taxon>
        <taxon>Spermatophyta</taxon>
        <taxon>Magnoliopsida</taxon>
        <taxon>eudicotyledons</taxon>
        <taxon>Gunneridae</taxon>
        <taxon>Pentapetalae</taxon>
        <taxon>rosids</taxon>
        <taxon>malvids</taxon>
        <taxon>Myrtales</taxon>
        <taxon>Lythraceae</taxon>
        <taxon>Trapa</taxon>
    </lineage>
</organism>
<feature type="transmembrane region" description="Helical" evidence="2">
    <location>
        <begin position="97"/>
        <end position="117"/>
    </location>
</feature>
<dbReference type="PANTHER" id="PTHR34960:SF1">
    <property type="entry name" value="EMB|CAB68146.1-RELATED"/>
    <property type="match status" value="1"/>
</dbReference>
<gene>
    <name evidence="4" type="ORF">SAY86_030426</name>
</gene>
<evidence type="ECO:0000259" key="3">
    <source>
        <dbReference type="Pfam" id="PF25002"/>
    </source>
</evidence>
<comment type="caution">
    <text evidence="4">The sequence shown here is derived from an EMBL/GenBank/DDBJ whole genome shotgun (WGS) entry which is preliminary data.</text>
</comment>
<reference evidence="4 5" key="1">
    <citation type="journal article" date="2023" name="Hortic Res">
        <title>Pangenome of water caltrop reveals structural variations and asymmetric subgenome divergence after allopolyploidization.</title>
        <authorList>
            <person name="Zhang X."/>
            <person name="Chen Y."/>
            <person name="Wang L."/>
            <person name="Yuan Y."/>
            <person name="Fang M."/>
            <person name="Shi L."/>
            <person name="Lu R."/>
            <person name="Comes H.P."/>
            <person name="Ma Y."/>
            <person name="Chen Y."/>
            <person name="Huang G."/>
            <person name="Zhou Y."/>
            <person name="Zheng Z."/>
            <person name="Qiu Y."/>
        </authorList>
    </citation>
    <scope>NUCLEOTIDE SEQUENCE [LARGE SCALE GENOMIC DNA]</scope>
    <source>
        <strain evidence="4">F231</strain>
    </source>
</reference>
<evidence type="ECO:0000313" key="5">
    <source>
        <dbReference type="Proteomes" id="UP001346149"/>
    </source>
</evidence>
<keyword evidence="5" id="KW-1185">Reference proteome</keyword>
<keyword evidence="2" id="KW-1133">Transmembrane helix</keyword>
<dbReference type="AlphaFoldDB" id="A0AAN7MMH6"/>
<keyword evidence="2" id="KW-0472">Membrane</keyword>
<dbReference type="Proteomes" id="UP001346149">
    <property type="component" value="Unassembled WGS sequence"/>
</dbReference>
<proteinExistence type="predicted"/>
<feature type="region of interest" description="Disordered" evidence="1">
    <location>
        <begin position="53"/>
        <end position="89"/>
    </location>
</feature>
<evidence type="ECO:0000256" key="1">
    <source>
        <dbReference type="SAM" id="MobiDB-lite"/>
    </source>
</evidence>
<name>A0AAN7MMH6_TRANT</name>
<feature type="domain" description="DUF7780" evidence="3">
    <location>
        <begin position="177"/>
        <end position="492"/>
    </location>
</feature>